<sequence length="363" mass="40710">MTSSETRYTWQASRHFELAEELARLAGDGLTAAHRESRAFSNLPARERRFFLLDWQQRTRQDSSFGPVRLGLEYAERATQLEVATLQAERRLFSLMASEEEDHAAVANLHAALVQVEMASVSLVGREQMMDALHGPCETACQKLEEELARDDLGVEDAAKKRHRYEASAELREAVCKLYEGSLAALVEHVEARHSPKAKGYQKPDGATLDQRHAAAGKTLTPDARDSWFVMEWIAELRGELKLAERELGSEPGLQAYPARLGRAANRLAGWPENLRDDLVAAHILSEADLAAAPFAEFFTSMESAVWMLEDFVEAYANPLLPHFHLNLRRPSRRYVRVHPPEPVPETSVVVQLPPRQARSQAG</sequence>
<keyword evidence="2" id="KW-1185">Reference proteome</keyword>
<organism evidence="1 2">
    <name type="scientific">Labrys wisconsinensis</name>
    <dbReference type="NCBI Taxonomy" id="425677"/>
    <lineage>
        <taxon>Bacteria</taxon>
        <taxon>Pseudomonadati</taxon>
        <taxon>Pseudomonadota</taxon>
        <taxon>Alphaproteobacteria</taxon>
        <taxon>Hyphomicrobiales</taxon>
        <taxon>Xanthobacteraceae</taxon>
        <taxon>Labrys</taxon>
    </lineage>
</organism>
<accession>A0ABU0J9Y1</accession>
<dbReference type="EMBL" id="JAUSVX010000008">
    <property type="protein sequence ID" value="MDQ0471072.1"/>
    <property type="molecule type" value="Genomic_DNA"/>
</dbReference>
<evidence type="ECO:0000313" key="2">
    <source>
        <dbReference type="Proteomes" id="UP001242480"/>
    </source>
</evidence>
<comment type="caution">
    <text evidence="1">The sequence shown here is derived from an EMBL/GenBank/DDBJ whole genome shotgun (WGS) entry which is preliminary data.</text>
</comment>
<gene>
    <name evidence="1" type="ORF">QO011_004095</name>
</gene>
<dbReference type="Proteomes" id="UP001242480">
    <property type="component" value="Unassembled WGS sequence"/>
</dbReference>
<evidence type="ECO:0000313" key="1">
    <source>
        <dbReference type="EMBL" id="MDQ0471072.1"/>
    </source>
</evidence>
<protein>
    <submittedName>
        <fullName evidence="1">Uncharacterized protein</fullName>
    </submittedName>
</protein>
<proteinExistence type="predicted"/>
<reference evidence="1 2" key="1">
    <citation type="submission" date="2023-07" db="EMBL/GenBank/DDBJ databases">
        <title>Genomic Encyclopedia of Type Strains, Phase IV (KMG-IV): sequencing the most valuable type-strain genomes for metagenomic binning, comparative biology and taxonomic classification.</title>
        <authorList>
            <person name="Goeker M."/>
        </authorList>
    </citation>
    <scope>NUCLEOTIDE SEQUENCE [LARGE SCALE GENOMIC DNA]</scope>
    <source>
        <strain evidence="1 2">DSM 19619</strain>
    </source>
</reference>
<dbReference type="RefSeq" id="WP_307275659.1">
    <property type="nucleotide sequence ID" value="NZ_JAUSVX010000008.1"/>
</dbReference>
<name>A0ABU0J9Y1_9HYPH</name>